<proteinExistence type="inferred from homology"/>
<evidence type="ECO:0000313" key="9">
    <source>
        <dbReference type="EMBL" id="ETO12271.1"/>
    </source>
</evidence>
<organism evidence="9 10">
    <name type="scientific">Reticulomyxa filosa</name>
    <dbReference type="NCBI Taxonomy" id="46433"/>
    <lineage>
        <taxon>Eukaryota</taxon>
        <taxon>Sar</taxon>
        <taxon>Rhizaria</taxon>
        <taxon>Retaria</taxon>
        <taxon>Foraminifera</taxon>
        <taxon>Monothalamids</taxon>
        <taxon>Reticulomyxidae</taxon>
        <taxon>Reticulomyxa</taxon>
    </lineage>
</organism>
<dbReference type="EMBL" id="ASPP01021550">
    <property type="protein sequence ID" value="ETO12271.1"/>
    <property type="molecule type" value="Genomic_DNA"/>
</dbReference>
<keyword evidence="7" id="KW-0472">Membrane</keyword>
<dbReference type="GO" id="GO:0051301">
    <property type="term" value="P:cell division"/>
    <property type="evidence" value="ECO:0007669"/>
    <property type="project" value="UniProtKB-KW"/>
</dbReference>
<keyword evidence="7" id="KW-1133">Transmembrane helix</keyword>
<keyword evidence="7" id="KW-0812">Transmembrane</keyword>
<dbReference type="Pfam" id="PF12862">
    <property type="entry name" value="ANAPC5"/>
    <property type="match status" value="1"/>
</dbReference>
<protein>
    <recommendedName>
        <fullName evidence="2">Anaphase-promoting complex subunit 5</fullName>
    </recommendedName>
</protein>
<accession>X6MF36</accession>
<keyword evidence="4" id="KW-0498">Mitosis</keyword>
<dbReference type="AlphaFoldDB" id="X6MF36"/>
<feature type="transmembrane region" description="Helical" evidence="7">
    <location>
        <begin position="26"/>
        <end position="52"/>
    </location>
</feature>
<dbReference type="PANTHER" id="PTHR12830:SF9">
    <property type="entry name" value="ANAPHASE-PROMOTING COMPLEX SUBUNIT 5"/>
    <property type="match status" value="1"/>
</dbReference>
<dbReference type="GO" id="GO:0070979">
    <property type="term" value="P:protein K11-linked ubiquitination"/>
    <property type="evidence" value="ECO:0007669"/>
    <property type="project" value="TreeGrafter"/>
</dbReference>
<dbReference type="Proteomes" id="UP000023152">
    <property type="component" value="Unassembled WGS sequence"/>
</dbReference>
<comment type="caution">
    <text evidence="9">The sequence shown here is derived from an EMBL/GenBank/DDBJ whole genome shotgun (WGS) entry which is preliminary data.</text>
</comment>
<evidence type="ECO:0000256" key="1">
    <source>
        <dbReference type="ARBA" id="ARBA00007450"/>
    </source>
</evidence>
<keyword evidence="6" id="KW-0131">Cell cycle</keyword>
<evidence type="ECO:0000313" key="10">
    <source>
        <dbReference type="Proteomes" id="UP000023152"/>
    </source>
</evidence>
<dbReference type="PANTHER" id="PTHR12830">
    <property type="entry name" value="ANAPHASE-PROMOTING COMPLEX SUBUNIT 5"/>
    <property type="match status" value="1"/>
</dbReference>
<gene>
    <name evidence="9" type="ORF">RFI_25099</name>
</gene>
<sequence length="401" mass="47188">MTSMKNVTYFNYLTISKNYVHSNPSITCLLLSVVYIITFFFSSSSLVSSISFRSKKKKNLFFLRFWPMCYIRAKSESATNEKKKKNDARVRQLLLTYNETPFESLQHLIQVIATDVFFFFRIVCVSKFLFHKHDKKKKELFVQPIKNRIKQYRETSQNDNEKEIFEKKEKNKEKEKAKEAMMDGFRNVYEADPLVYELADNFSSLSNESEKWKEGVAWCLDELSQIFPDLSSVHYYNYNRNLYAGEYLKTLSCLHQYFDYCSSSFDSEWVAFVNHPSSNTPQAIEFIQEKGKKLQYALLARAMFYYHFGHSELALQQLSESIERAQNLNDNKCVGNALFMLSQFLQEQSSNPDLVKSILENCIRNGDTTVHVHCGSLIRLAQWHLDHNTCPHHIWEFLRLN</sequence>
<evidence type="ECO:0000256" key="7">
    <source>
        <dbReference type="SAM" id="Phobius"/>
    </source>
</evidence>
<dbReference type="OrthoDB" id="2504561at2759"/>
<evidence type="ECO:0000256" key="6">
    <source>
        <dbReference type="ARBA" id="ARBA00023306"/>
    </source>
</evidence>
<dbReference type="GO" id="GO:0031145">
    <property type="term" value="P:anaphase-promoting complex-dependent catabolic process"/>
    <property type="evidence" value="ECO:0007669"/>
    <property type="project" value="TreeGrafter"/>
</dbReference>
<evidence type="ECO:0000256" key="2">
    <source>
        <dbReference type="ARBA" id="ARBA00016066"/>
    </source>
</evidence>
<dbReference type="GO" id="GO:0045842">
    <property type="term" value="P:positive regulation of mitotic metaphase/anaphase transition"/>
    <property type="evidence" value="ECO:0007669"/>
    <property type="project" value="TreeGrafter"/>
</dbReference>
<feature type="non-terminal residue" evidence="9">
    <location>
        <position position="401"/>
    </location>
</feature>
<keyword evidence="5" id="KW-0833">Ubl conjugation pathway</keyword>
<dbReference type="GO" id="GO:0005680">
    <property type="term" value="C:anaphase-promoting complex"/>
    <property type="evidence" value="ECO:0007669"/>
    <property type="project" value="InterPro"/>
</dbReference>
<evidence type="ECO:0000256" key="3">
    <source>
        <dbReference type="ARBA" id="ARBA00022618"/>
    </source>
</evidence>
<comment type="similarity">
    <text evidence="1">Belongs to the APC5 family.</text>
</comment>
<reference evidence="9 10" key="1">
    <citation type="journal article" date="2013" name="Curr. Biol.">
        <title>The Genome of the Foraminiferan Reticulomyxa filosa.</title>
        <authorList>
            <person name="Glockner G."/>
            <person name="Hulsmann N."/>
            <person name="Schleicher M."/>
            <person name="Noegel A.A."/>
            <person name="Eichinger L."/>
            <person name="Gallinger C."/>
            <person name="Pawlowski J."/>
            <person name="Sierra R."/>
            <person name="Euteneuer U."/>
            <person name="Pillet L."/>
            <person name="Moustafa A."/>
            <person name="Platzer M."/>
            <person name="Groth M."/>
            <person name="Szafranski K."/>
            <person name="Schliwa M."/>
        </authorList>
    </citation>
    <scope>NUCLEOTIDE SEQUENCE [LARGE SCALE GENOMIC DNA]</scope>
</reference>
<evidence type="ECO:0000256" key="4">
    <source>
        <dbReference type="ARBA" id="ARBA00022776"/>
    </source>
</evidence>
<evidence type="ECO:0000256" key="5">
    <source>
        <dbReference type="ARBA" id="ARBA00022786"/>
    </source>
</evidence>
<feature type="domain" description="Anaphase-promoting complex subunit 5" evidence="8">
    <location>
        <begin position="234"/>
        <end position="347"/>
    </location>
</feature>
<keyword evidence="3" id="KW-0132">Cell division</keyword>
<name>X6MF36_RETFI</name>
<evidence type="ECO:0000259" key="8">
    <source>
        <dbReference type="Pfam" id="PF12862"/>
    </source>
</evidence>
<dbReference type="InterPro" id="IPR037679">
    <property type="entry name" value="Apc5"/>
</dbReference>
<dbReference type="InterPro" id="IPR026000">
    <property type="entry name" value="Apc5_dom"/>
</dbReference>
<keyword evidence="10" id="KW-1185">Reference proteome</keyword>